<protein>
    <submittedName>
        <fullName evidence="1">Uncharacterized protein</fullName>
    </submittedName>
</protein>
<dbReference type="EMBL" id="CAACVG010006686">
    <property type="protein sequence ID" value="VEN41047.1"/>
    <property type="molecule type" value="Genomic_DNA"/>
</dbReference>
<dbReference type="Proteomes" id="UP000410492">
    <property type="component" value="Unassembled WGS sequence"/>
</dbReference>
<dbReference type="AlphaFoldDB" id="A0A653C1K8"/>
<sequence>MIITSHRNPRNYPLKRAEKDSDGLSYGVAGVLNLIQNCTLTEQPITSFDWCVDKTGLAACSSFDQSIRVLITTKLHLY</sequence>
<keyword evidence="2" id="KW-1185">Reference proteome</keyword>
<dbReference type="OrthoDB" id="10248252at2759"/>
<evidence type="ECO:0000313" key="1">
    <source>
        <dbReference type="EMBL" id="VEN41047.1"/>
    </source>
</evidence>
<name>A0A653C1K8_CALMS</name>
<dbReference type="InterPro" id="IPR015943">
    <property type="entry name" value="WD40/YVTN_repeat-like_dom_sf"/>
</dbReference>
<dbReference type="Gene3D" id="2.130.10.10">
    <property type="entry name" value="YVTN repeat-like/Quinoprotein amine dehydrogenase"/>
    <property type="match status" value="1"/>
</dbReference>
<reference evidence="1 2" key="1">
    <citation type="submission" date="2019-01" db="EMBL/GenBank/DDBJ databases">
        <authorList>
            <person name="Sayadi A."/>
        </authorList>
    </citation>
    <scope>NUCLEOTIDE SEQUENCE [LARGE SCALE GENOMIC DNA]</scope>
</reference>
<accession>A0A653C1K8</accession>
<organism evidence="1 2">
    <name type="scientific">Callosobruchus maculatus</name>
    <name type="common">Southern cowpea weevil</name>
    <name type="synonym">Pulse bruchid</name>
    <dbReference type="NCBI Taxonomy" id="64391"/>
    <lineage>
        <taxon>Eukaryota</taxon>
        <taxon>Metazoa</taxon>
        <taxon>Ecdysozoa</taxon>
        <taxon>Arthropoda</taxon>
        <taxon>Hexapoda</taxon>
        <taxon>Insecta</taxon>
        <taxon>Pterygota</taxon>
        <taxon>Neoptera</taxon>
        <taxon>Endopterygota</taxon>
        <taxon>Coleoptera</taxon>
        <taxon>Polyphaga</taxon>
        <taxon>Cucujiformia</taxon>
        <taxon>Chrysomeloidea</taxon>
        <taxon>Chrysomelidae</taxon>
        <taxon>Bruchinae</taxon>
        <taxon>Bruchini</taxon>
        <taxon>Callosobruchus</taxon>
    </lineage>
</organism>
<evidence type="ECO:0000313" key="2">
    <source>
        <dbReference type="Proteomes" id="UP000410492"/>
    </source>
</evidence>
<proteinExistence type="predicted"/>
<gene>
    <name evidence="1" type="ORF">CALMAC_LOCUS5015</name>
</gene>